<proteinExistence type="predicted"/>
<evidence type="ECO:0000313" key="2">
    <source>
        <dbReference type="EMBL" id="QJA82809.1"/>
    </source>
</evidence>
<name>A0A6M3IEZ1_9ZZZZ</name>
<dbReference type="EMBL" id="MT142496">
    <property type="protein sequence ID" value="QJA82809.1"/>
    <property type="molecule type" value="Genomic_DNA"/>
</dbReference>
<organism evidence="1">
    <name type="scientific">viral metagenome</name>
    <dbReference type="NCBI Taxonomy" id="1070528"/>
    <lineage>
        <taxon>unclassified sequences</taxon>
        <taxon>metagenomes</taxon>
        <taxon>organismal metagenomes</taxon>
    </lineage>
</organism>
<gene>
    <name evidence="2" type="ORF">MM415A00370_0026</name>
    <name evidence="1" type="ORF">MM415B02000_0013</name>
</gene>
<dbReference type="AlphaFoldDB" id="A0A6M3IEZ1"/>
<reference evidence="1" key="1">
    <citation type="submission" date="2020-03" db="EMBL/GenBank/DDBJ databases">
        <title>The deep terrestrial virosphere.</title>
        <authorList>
            <person name="Holmfeldt K."/>
            <person name="Nilsson E."/>
            <person name="Simone D."/>
            <person name="Lopez-Fernandez M."/>
            <person name="Wu X."/>
            <person name="de Brujin I."/>
            <person name="Lundin D."/>
            <person name="Andersson A."/>
            <person name="Bertilsson S."/>
            <person name="Dopson M."/>
        </authorList>
    </citation>
    <scope>NUCLEOTIDE SEQUENCE</scope>
    <source>
        <strain evidence="2">MM415A00370</strain>
        <strain evidence="1">MM415B02000</strain>
    </source>
</reference>
<sequence length="121" mass="12944">MAAQYDIVLEEGATWTRTFTYEVPKGTPVDLTGDTCDLEIREKVDDAAALLTLSETAGITLGGVAGTMIVTITGTQTAALADLIENGVFDLLLTHDSVPIRLVEGIVRVKKAVTRPWEVTP</sequence>
<dbReference type="EMBL" id="MT141175">
    <property type="protein sequence ID" value="QJA55717.1"/>
    <property type="molecule type" value="Genomic_DNA"/>
</dbReference>
<evidence type="ECO:0000313" key="1">
    <source>
        <dbReference type="EMBL" id="QJA55717.1"/>
    </source>
</evidence>
<accession>A0A6M3IEZ1</accession>
<protein>
    <submittedName>
        <fullName evidence="1">Uncharacterized protein</fullName>
    </submittedName>
</protein>